<dbReference type="Proteomes" id="UP000006251">
    <property type="component" value="Unassembled WGS sequence"/>
</dbReference>
<evidence type="ECO:0000259" key="2">
    <source>
        <dbReference type="PROSITE" id="PS51352"/>
    </source>
</evidence>
<dbReference type="OrthoDB" id="9799347at2"/>
<accession>K6ZIK8</accession>
<dbReference type="Gene3D" id="3.40.30.10">
    <property type="entry name" value="Glutaredoxin"/>
    <property type="match status" value="1"/>
</dbReference>
<comment type="caution">
    <text evidence="3">The sequence shown here is derived from an EMBL/GenBank/DDBJ whole genome shotgun (WGS) entry which is preliminary data.</text>
</comment>
<gene>
    <name evidence="3" type="primary">resA</name>
    <name evidence="3" type="ORF">GPAL_3354</name>
</gene>
<keyword evidence="1" id="KW-0676">Redox-active center</keyword>
<dbReference type="EMBL" id="BAEQ01000054">
    <property type="protein sequence ID" value="GAC30202.1"/>
    <property type="molecule type" value="Genomic_DNA"/>
</dbReference>
<protein>
    <submittedName>
        <fullName evidence="3">Thiol-disulfide oxidoreductase resA</fullName>
    </submittedName>
</protein>
<feature type="domain" description="Thioredoxin" evidence="2">
    <location>
        <begin position="46"/>
        <end position="186"/>
    </location>
</feature>
<proteinExistence type="predicted"/>
<dbReference type="PANTHER" id="PTHR42852:SF17">
    <property type="entry name" value="THIOREDOXIN-LIKE PROTEIN HI_1115"/>
    <property type="match status" value="1"/>
</dbReference>
<dbReference type="AlphaFoldDB" id="K6ZIK8"/>
<dbReference type="InterPro" id="IPR050553">
    <property type="entry name" value="Thioredoxin_ResA/DsbE_sf"/>
</dbReference>
<dbReference type="InterPro" id="IPR017937">
    <property type="entry name" value="Thioredoxin_CS"/>
</dbReference>
<dbReference type="RefSeq" id="WP_006014009.1">
    <property type="nucleotide sequence ID" value="NZ_AUAV01000024.1"/>
</dbReference>
<dbReference type="CDD" id="cd02966">
    <property type="entry name" value="TlpA_like_family"/>
    <property type="match status" value="1"/>
</dbReference>
<dbReference type="SUPFAM" id="SSF52833">
    <property type="entry name" value="Thioredoxin-like"/>
    <property type="match status" value="1"/>
</dbReference>
<sequence length="187" mass="20684">MTNINIALATLLFVKPLSTVRMRQLLTNGAVVVALTICSAGAMAKPVSGEESPDFTLKSRDGGNIRLSEQRGNIVLVNFWASWCGPCREELPAFEALYQEYQDLGVEILAVNVDDEADKANVLLQDIEVSFPVLFDTSGEVSQLYDVSAMPTTVIVDRDGTVRLLHPGYRKGDEKKYEKAIKMLMRE</sequence>
<dbReference type="PROSITE" id="PS00194">
    <property type="entry name" value="THIOREDOXIN_1"/>
    <property type="match status" value="1"/>
</dbReference>
<dbReference type="InterPro" id="IPR013766">
    <property type="entry name" value="Thioredoxin_domain"/>
</dbReference>
<dbReference type="InterPro" id="IPR036249">
    <property type="entry name" value="Thioredoxin-like_sf"/>
</dbReference>
<dbReference type="Pfam" id="PF00578">
    <property type="entry name" value="AhpC-TSA"/>
    <property type="match status" value="1"/>
</dbReference>
<evidence type="ECO:0000256" key="1">
    <source>
        <dbReference type="ARBA" id="ARBA00023284"/>
    </source>
</evidence>
<dbReference type="GO" id="GO:0016209">
    <property type="term" value="F:antioxidant activity"/>
    <property type="evidence" value="ECO:0007669"/>
    <property type="project" value="InterPro"/>
</dbReference>
<name>K6ZIK8_9ALTE</name>
<organism evidence="3 4">
    <name type="scientific">Brumicola pallidula DSM 14239 = ACAM 615</name>
    <dbReference type="NCBI Taxonomy" id="1121922"/>
    <lineage>
        <taxon>Bacteria</taxon>
        <taxon>Pseudomonadati</taxon>
        <taxon>Pseudomonadota</taxon>
        <taxon>Gammaproteobacteria</taxon>
        <taxon>Alteromonadales</taxon>
        <taxon>Alteromonadaceae</taxon>
        <taxon>Brumicola</taxon>
    </lineage>
</organism>
<dbReference type="PANTHER" id="PTHR42852">
    <property type="entry name" value="THIOL:DISULFIDE INTERCHANGE PROTEIN DSBE"/>
    <property type="match status" value="1"/>
</dbReference>
<reference evidence="4" key="1">
    <citation type="journal article" date="2014" name="Environ. Microbiol.">
        <title>Comparative genomics of the marine bacterial genus Glaciecola reveals the high degree of genomic diversity and genomic characteristic for cold adaptation.</title>
        <authorList>
            <person name="Qin Q.L."/>
            <person name="Xie B.B."/>
            <person name="Yu Y."/>
            <person name="Shu Y.L."/>
            <person name="Rong J.C."/>
            <person name="Zhang Y.J."/>
            <person name="Zhao D.L."/>
            <person name="Chen X.L."/>
            <person name="Zhang X.Y."/>
            <person name="Chen B."/>
            <person name="Zhou B.C."/>
            <person name="Zhang Y.Z."/>
        </authorList>
    </citation>
    <scope>NUCLEOTIDE SEQUENCE [LARGE SCALE GENOMIC DNA]</scope>
    <source>
        <strain evidence="4">ACAM 615</strain>
    </source>
</reference>
<dbReference type="PROSITE" id="PS51352">
    <property type="entry name" value="THIOREDOXIN_2"/>
    <property type="match status" value="1"/>
</dbReference>
<dbReference type="STRING" id="1121922.GCA_000428905_03611"/>
<evidence type="ECO:0000313" key="3">
    <source>
        <dbReference type="EMBL" id="GAC30202.1"/>
    </source>
</evidence>
<keyword evidence="4" id="KW-1185">Reference proteome</keyword>
<dbReference type="GO" id="GO:0015036">
    <property type="term" value="F:disulfide oxidoreductase activity"/>
    <property type="evidence" value="ECO:0007669"/>
    <property type="project" value="UniProtKB-ARBA"/>
</dbReference>
<evidence type="ECO:0000313" key="4">
    <source>
        <dbReference type="Proteomes" id="UP000006251"/>
    </source>
</evidence>
<dbReference type="InterPro" id="IPR000866">
    <property type="entry name" value="AhpC/TSA"/>
</dbReference>